<name>A0A6J5LP53_9CAUD</name>
<reference evidence="1" key="1">
    <citation type="submission" date="2020-04" db="EMBL/GenBank/DDBJ databases">
        <authorList>
            <person name="Chiriac C."/>
            <person name="Salcher M."/>
            <person name="Ghai R."/>
            <person name="Kavagutti S V."/>
        </authorList>
    </citation>
    <scope>NUCLEOTIDE SEQUENCE</scope>
</reference>
<organism evidence="1">
    <name type="scientific">uncultured Caudovirales phage</name>
    <dbReference type="NCBI Taxonomy" id="2100421"/>
    <lineage>
        <taxon>Viruses</taxon>
        <taxon>Duplodnaviria</taxon>
        <taxon>Heunggongvirae</taxon>
        <taxon>Uroviricota</taxon>
        <taxon>Caudoviricetes</taxon>
        <taxon>Peduoviridae</taxon>
        <taxon>Maltschvirus</taxon>
        <taxon>Maltschvirus maltsch</taxon>
    </lineage>
</organism>
<gene>
    <name evidence="1" type="ORF">UFOVP299_58</name>
</gene>
<accession>A0A6J5LP53</accession>
<proteinExistence type="predicted"/>
<protein>
    <submittedName>
        <fullName evidence="1">Uncharacterized protein</fullName>
    </submittedName>
</protein>
<dbReference type="EMBL" id="LR796313">
    <property type="protein sequence ID" value="CAB4136354.1"/>
    <property type="molecule type" value="Genomic_DNA"/>
</dbReference>
<sequence>MSNFSIKEEEAKIVGTATFDKVSDYKAVDLDGNTYLLHKVHADKLISKGLAKLVKDVKIKEKTPEMTSTVIEK</sequence>
<evidence type="ECO:0000313" key="1">
    <source>
        <dbReference type="EMBL" id="CAB4136354.1"/>
    </source>
</evidence>